<evidence type="ECO:0000256" key="5">
    <source>
        <dbReference type="ARBA" id="ARBA00022989"/>
    </source>
</evidence>
<keyword evidence="4 7" id="KW-0812">Transmembrane</keyword>
<keyword evidence="5 7" id="KW-1133">Transmembrane helix</keyword>
<evidence type="ECO:0000256" key="6">
    <source>
        <dbReference type="ARBA" id="ARBA00023136"/>
    </source>
</evidence>
<dbReference type="EMBL" id="SUYD01000008">
    <property type="protein sequence ID" value="MBE6266266.1"/>
    <property type="molecule type" value="Genomic_DNA"/>
</dbReference>
<dbReference type="GO" id="GO:0009246">
    <property type="term" value="P:enterobacterial common antigen biosynthetic process"/>
    <property type="evidence" value="ECO:0007669"/>
    <property type="project" value="TreeGrafter"/>
</dbReference>
<sequence length="361" mass="41932">MTKERIAFVDYIRVVACLLVMVVHASEQFYNMGPISQVDNEDNRLWVSIYDGFFGRISVPLFMIVSAFLLVPMKSGMTMSQFYRRRFLRILPPFVCFLVLYAVLPATWGGFTWEEAVEQLKMVPFNFPLWGGHLWFMYPLISLYLIIPVVSPWLERSSARDERIFLGLFAFSTLTPWLHRFVSAELWGECFWNHFSALWYCSGYLGYLVLAHYIRVHLKWDRQKRMTVGTICFVIGALFTAWSFWWKAVPGVEMETPMMEWSWEFCTPNVLLATFGAFLLFSCIEKAPRWINSLAKLTFGMYLMHIFFLMFIAEWIIDGDVPHPLLPVWLAIPAIGLLTFLCCAVTTKLLSLIPGSKYVIG</sequence>
<proteinExistence type="inferred from homology"/>
<keyword evidence="3" id="KW-1003">Cell membrane</keyword>
<feature type="transmembrane region" description="Helical" evidence="7">
    <location>
        <begin position="297"/>
        <end position="317"/>
    </location>
</feature>
<dbReference type="Pfam" id="PF01757">
    <property type="entry name" value="Acyl_transf_3"/>
    <property type="match status" value="1"/>
</dbReference>
<evidence type="ECO:0000256" key="2">
    <source>
        <dbReference type="ARBA" id="ARBA00007400"/>
    </source>
</evidence>
<feature type="transmembrane region" description="Helical" evidence="7">
    <location>
        <begin position="226"/>
        <end position="245"/>
    </location>
</feature>
<feature type="transmembrane region" description="Helical" evidence="7">
    <location>
        <begin position="91"/>
        <end position="113"/>
    </location>
</feature>
<feature type="transmembrane region" description="Helical" evidence="7">
    <location>
        <begin position="329"/>
        <end position="350"/>
    </location>
</feature>
<dbReference type="PANTHER" id="PTHR40074">
    <property type="entry name" value="O-ACETYLTRANSFERASE WECH"/>
    <property type="match status" value="1"/>
</dbReference>
<feature type="transmembrane region" description="Helical" evidence="7">
    <location>
        <begin position="49"/>
        <end position="71"/>
    </location>
</feature>
<comment type="subcellular location">
    <subcellularLocation>
        <location evidence="1">Cell membrane</location>
        <topology evidence="1">Multi-pass membrane protein</topology>
    </subcellularLocation>
</comment>
<accession>A0A928BSY1</accession>
<comment type="caution">
    <text evidence="9">The sequence shown here is derived from an EMBL/GenBank/DDBJ whole genome shotgun (WGS) entry which is preliminary data.</text>
</comment>
<evidence type="ECO:0000313" key="9">
    <source>
        <dbReference type="EMBL" id="MBE6266266.1"/>
    </source>
</evidence>
<reference evidence="9" key="1">
    <citation type="submission" date="2019-04" db="EMBL/GenBank/DDBJ databases">
        <title>Evolution of Biomass-Degrading Anaerobic Consortia Revealed by Metagenomics.</title>
        <authorList>
            <person name="Peng X."/>
        </authorList>
    </citation>
    <scope>NUCLEOTIDE SEQUENCE</scope>
    <source>
        <strain evidence="9">SIG141</strain>
    </source>
</reference>
<dbReference type="Proteomes" id="UP000763088">
    <property type="component" value="Unassembled WGS sequence"/>
</dbReference>
<feature type="transmembrane region" description="Helical" evidence="7">
    <location>
        <begin position="163"/>
        <end position="179"/>
    </location>
</feature>
<dbReference type="GO" id="GO:0016413">
    <property type="term" value="F:O-acetyltransferase activity"/>
    <property type="evidence" value="ECO:0007669"/>
    <property type="project" value="TreeGrafter"/>
</dbReference>
<keyword evidence="9" id="KW-0808">Transferase</keyword>
<evidence type="ECO:0000256" key="4">
    <source>
        <dbReference type="ARBA" id="ARBA00022692"/>
    </source>
</evidence>
<name>A0A928BSY1_XYLRU</name>
<protein>
    <submittedName>
        <fullName evidence="9">Acyltransferase</fullName>
    </submittedName>
</protein>
<gene>
    <name evidence="9" type="ORF">E7102_07340</name>
</gene>
<evidence type="ECO:0000256" key="7">
    <source>
        <dbReference type="SAM" id="Phobius"/>
    </source>
</evidence>
<feature type="transmembrane region" description="Helical" evidence="7">
    <location>
        <begin position="133"/>
        <end position="151"/>
    </location>
</feature>
<feature type="domain" description="Acyltransferase 3" evidence="8">
    <location>
        <begin position="7"/>
        <end position="346"/>
    </location>
</feature>
<keyword evidence="6 7" id="KW-0472">Membrane</keyword>
<dbReference type="AlphaFoldDB" id="A0A928BSY1"/>
<dbReference type="PANTHER" id="PTHR40074:SF2">
    <property type="entry name" value="O-ACETYLTRANSFERASE WECH"/>
    <property type="match status" value="1"/>
</dbReference>
<dbReference type="GO" id="GO:0005886">
    <property type="term" value="C:plasma membrane"/>
    <property type="evidence" value="ECO:0007669"/>
    <property type="project" value="UniProtKB-SubCell"/>
</dbReference>
<keyword evidence="9" id="KW-0012">Acyltransferase</keyword>
<evidence type="ECO:0000313" key="10">
    <source>
        <dbReference type="Proteomes" id="UP000763088"/>
    </source>
</evidence>
<organism evidence="9 10">
    <name type="scientific">Xylanibacter ruminicola</name>
    <name type="common">Prevotella ruminicola</name>
    <dbReference type="NCBI Taxonomy" id="839"/>
    <lineage>
        <taxon>Bacteria</taxon>
        <taxon>Pseudomonadati</taxon>
        <taxon>Bacteroidota</taxon>
        <taxon>Bacteroidia</taxon>
        <taxon>Bacteroidales</taxon>
        <taxon>Prevotellaceae</taxon>
        <taxon>Xylanibacter</taxon>
    </lineage>
</organism>
<evidence type="ECO:0000259" key="8">
    <source>
        <dbReference type="Pfam" id="PF01757"/>
    </source>
</evidence>
<feature type="transmembrane region" description="Helical" evidence="7">
    <location>
        <begin position="191"/>
        <end position="214"/>
    </location>
</feature>
<feature type="transmembrane region" description="Helical" evidence="7">
    <location>
        <begin position="265"/>
        <end position="285"/>
    </location>
</feature>
<dbReference type="InterPro" id="IPR002656">
    <property type="entry name" value="Acyl_transf_3_dom"/>
</dbReference>
<evidence type="ECO:0000256" key="3">
    <source>
        <dbReference type="ARBA" id="ARBA00022475"/>
    </source>
</evidence>
<evidence type="ECO:0000256" key="1">
    <source>
        <dbReference type="ARBA" id="ARBA00004651"/>
    </source>
</evidence>
<comment type="similarity">
    <text evidence="2">Belongs to the acyltransferase 3 family.</text>
</comment>